<gene>
    <name evidence="2" type="ORF">B0I28_109109</name>
</gene>
<evidence type="ECO:0000313" key="2">
    <source>
        <dbReference type="EMBL" id="PRY56460.1"/>
    </source>
</evidence>
<evidence type="ECO:0000313" key="3">
    <source>
        <dbReference type="Proteomes" id="UP000238176"/>
    </source>
</evidence>
<keyword evidence="3" id="KW-1185">Reference proteome</keyword>
<name>A0A2T0UEU5_9ACTN</name>
<sequence>MSDRMDEVLAAIDAETGKCICGNPLPADGPSLDYCSDLCQYRFTAESVGAELDRDAFDEDDVYQAPVTDGRAINQEVNRHFQVADTDLRSPHAAMRHVIVSRPSPVAVPMRNGARAADAAWFAMMAASGSVVAGPVAGLRTPVDNDSVPARISPGRFWLAQRRTGRTIPAAWVDITALVESLTVTQTIPELVEADRASFVSEAERRAVRFNTAWNELFREIAATAEQMRDLSTAAATAARTIGRAYTTAAAAQDVRHAKTVLRSLDVFVHCDCGIHVATLPRDATDDEATAAWEAHLLGATGLAPAEYFRQRALAHQQNRGTGPAPKRRRPPRDTGSNRRGHR</sequence>
<comment type="caution">
    <text evidence="2">The sequence shown here is derived from an EMBL/GenBank/DDBJ whole genome shotgun (WGS) entry which is preliminary data.</text>
</comment>
<dbReference type="EMBL" id="PVTJ01000009">
    <property type="protein sequence ID" value="PRY56460.1"/>
    <property type="molecule type" value="Genomic_DNA"/>
</dbReference>
<reference evidence="2 3" key="1">
    <citation type="submission" date="2018-03" db="EMBL/GenBank/DDBJ databases">
        <title>Genomic Encyclopedia of Type Strains, Phase III (KMG-III): the genomes of soil and plant-associated and newly described type strains.</title>
        <authorList>
            <person name="Whitman W."/>
        </authorList>
    </citation>
    <scope>NUCLEOTIDE SEQUENCE [LARGE SCALE GENOMIC DNA]</scope>
    <source>
        <strain evidence="2 3">CGMCC 4.7067</strain>
    </source>
</reference>
<dbReference type="RefSeq" id="WP_146148189.1">
    <property type="nucleotide sequence ID" value="NZ_PVTJ01000009.1"/>
</dbReference>
<protein>
    <submittedName>
        <fullName evidence="2">Uncharacterized protein</fullName>
    </submittedName>
</protein>
<accession>A0A2T0UEU5</accession>
<feature type="region of interest" description="Disordered" evidence="1">
    <location>
        <begin position="315"/>
        <end position="343"/>
    </location>
</feature>
<proteinExistence type="predicted"/>
<dbReference type="AlphaFoldDB" id="A0A2T0UEU5"/>
<organism evidence="2 3">
    <name type="scientific">Glycomyces artemisiae</name>
    <dbReference type="NCBI Taxonomy" id="1076443"/>
    <lineage>
        <taxon>Bacteria</taxon>
        <taxon>Bacillati</taxon>
        <taxon>Actinomycetota</taxon>
        <taxon>Actinomycetes</taxon>
        <taxon>Glycomycetales</taxon>
        <taxon>Glycomycetaceae</taxon>
        <taxon>Glycomyces</taxon>
    </lineage>
</organism>
<dbReference type="Proteomes" id="UP000238176">
    <property type="component" value="Unassembled WGS sequence"/>
</dbReference>
<evidence type="ECO:0000256" key="1">
    <source>
        <dbReference type="SAM" id="MobiDB-lite"/>
    </source>
</evidence>
<dbReference type="OrthoDB" id="3261135at2"/>